<evidence type="ECO:0000259" key="2">
    <source>
        <dbReference type="SMART" id="SM00422"/>
    </source>
</evidence>
<dbReference type="Pfam" id="PF13411">
    <property type="entry name" value="MerR_1"/>
    <property type="match status" value="1"/>
</dbReference>
<dbReference type="SUPFAM" id="SSF46955">
    <property type="entry name" value="Putative DNA-binding domain"/>
    <property type="match status" value="1"/>
</dbReference>
<evidence type="ECO:0000313" key="4">
    <source>
        <dbReference type="Proteomes" id="UP000746471"/>
    </source>
</evidence>
<accession>A0ABS5PKZ8</accession>
<dbReference type="SMART" id="SM00422">
    <property type="entry name" value="HTH_MERR"/>
    <property type="match status" value="1"/>
</dbReference>
<name>A0ABS5PKZ8_9FIRM</name>
<keyword evidence="4" id="KW-1185">Reference proteome</keyword>
<dbReference type="Gene3D" id="3.40.50.150">
    <property type="entry name" value="Vaccinia Virus protein VP39"/>
    <property type="match status" value="1"/>
</dbReference>
<reference evidence="3 4" key="1">
    <citation type="submission" date="2021-05" db="EMBL/GenBank/DDBJ databases">
        <title>Fusibacter ferrireducens sp. nov., an anaerobic, sulfur- and Fe-reducing bacterium isolated from the mangrove sediment.</title>
        <authorList>
            <person name="Qiu D."/>
        </authorList>
    </citation>
    <scope>NUCLEOTIDE SEQUENCE [LARGE SCALE GENOMIC DNA]</scope>
    <source>
        <strain evidence="3 4">DSM 12116</strain>
    </source>
</reference>
<gene>
    <name evidence="3" type="ORF">KHM83_02505</name>
</gene>
<dbReference type="PANTHER" id="PTHR30204:SF96">
    <property type="entry name" value="CHROMOSOME-ANCHORING PROTEIN RACA"/>
    <property type="match status" value="1"/>
</dbReference>
<dbReference type="SUPFAM" id="SSF53335">
    <property type="entry name" value="S-adenosyl-L-methionine-dependent methyltransferases"/>
    <property type="match status" value="1"/>
</dbReference>
<dbReference type="Proteomes" id="UP000746471">
    <property type="component" value="Unassembled WGS sequence"/>
</dbReference>
<evidence type="ECO:0000313" key="3">
    <source>
        <dbReference type="EMBL" id="MBS7525547.1"/>
    </source>
</evidence>
<proteinExistence type="predicted"/>
<dbReference type="RefSeq" id="WP_213235335.1">
    <property type="nucleotide sequence ID" value="NZ_JAHBCL010000003.1"/>
</dbReference>
<keyword evidence="1" id="KW-0238">DNA-binding</keyword>
<comment type="caution">
    <text evidence="3">The sequence shown here is derived from an EMBL/GenBank/DDBJ whole genome shotgun (WGS) entry which is preliminary data.</text>
</comment>
<protein>
    <submittedName>
        <fullName evidence="3">MerR family transcriptional regulator</fullName>
    </submittedName>
</protein>
<sequence length="403" mass="46543">MKIGQFAKENHMTVDAIRHYMSMDLILPIKRSGQYEFDDRCQEDLQEVVYLKRLGFALSEIQSLMLIKRMAKHTAYERANFYRAFFERRLAWIDQERKRLKQMKRDIEKHLEQEVVLPPVPAEEGVPLQAMPLLCCAKCQSELIVEAGVLAQNQIISGEMVCQCGAHYTIESGIVCAAETTPPKRDYHELSVYLLDYVQETHYTYLSRIVHALEWVDRQIDFQFDVALELGTGSGFFLRYFLDQLPKDSIYIAVDYDYDRLIQLKRALSGIESKPNILYICADFQAMPLKAGIADLLVDYSGSSNFGFEHEAYLFNLTLPYLKKDAKWIGAFILFKNFVYGSRIPEKLRHQFTEQPILTALDAAGYKVEHMYETDVVTKGGRFEDYFLKGEAISSLMTTGRWG</sequence>
<dbReference type="InterPro" id="IPR000551">
    <property type="entry name" value="MerR-type_HTH_dom"/>
</dbReference>
<dbReference type="Gene3D" id="1.10.1660.10">
    <property type="match status" value="1"/>
</dbReference>
<dbReference type="InterPro" id="IPR047057">
    <property type="entry name" value="MerR_fam"/>
</dbReference>
<dbReference type="InterPro" id="IPR009061">
    <property type="entry name" value="DNA-bd_dom_put_sf"/>
</dbReference>
<dbReference type="EMBL" id="JAHBCL010000003">
    <property type="protein sequence ID" value="MBS7525547.1"/>
    <property type="molecule type" value="Genomic_DNA"/>
</dbReference>
<dbReference type="InterPro" id="IPR029063">
    <property type="entry name" value="SAM-dependent_MTases_sf"/>
</dbReference>
<dbReference type="PANTHER" id="PTHR30204">
    <property type="entry name" value="REDOX-CYCLING DRUG-SENSING TRANSCRIPTIONAL ACTIVATOR SOXR"/>
    <property type="match status" value="1"/>
</dbReference>
<feature type="domain" description="HTH merR-type" evidence="2">
    <location>
        <begin position="1"/>
        <end position="68"/>
    </location>
</feature>
<organism evidence="3 4">
    <name type="scientific">Fusibacter paucivorans</name>
    <dbReference type="NCBI Taxonomy" id="76009"/>
    <lineage>
        <taxon>Bacteria</taxon>
        <taxon>Bacillati</taxon>
        <taxon>Bacillota</taxon>
        <taxon>Clostridia</taxon>
        <taxon>Eubacteriales</taxon>
        <taxon>Eubacteriales Family XII. Incertae Sedis</taxon>
        <taxon>Fusibacter</taxon>
    </lineage>
</organism>
<evidence type="ECO:0000256" key="1">
    <source>
        <dbReference type="ARBA" id="ARBA00023125"/>
    </source>
</evidence>